<dbReference type="PROSITE" id="PS00028">
    <property type="entry name" value="ZINC_FINGER_C2H2_1"/>
    <property type="match status" value="1"/>
</dbReference>
<accession>Q2H3C9</accession>
<dbReference type="InParanoid" id="Q2H3C9"/>
<dbReference type="GO" id="GO:0005634">
    <property type="term" value="C:nucleus"/>
    <property type="evidence" value="ECO:0007669"/>
    <property type="project" value="TreeGrafter"/>
</dbReference>
<dbReference type="Pfam" id="PF24537">
    <property type="entry name" value="zf-C2H2_fungi"/>
    <property type="match status" value="1"/>
</dbReference>
<feature type="region of interest" description="Disordered" evidence="6">
    <location>
        <begin position="1"/>
        <end position="36"/>
    </location>
</feature>
<feature type="compositionally biased region" description="Polar residues" evidence="6">
    <location>
        <begin position="660"/>
        <end position="677"/>
    </location>
</feature>
<dbReference type="PANTHER" id="PTHR24409">
    <property type="entry name" value="ZINC FINGER PROTEIN 142"/>
    <property type="match status" value="1"/>
</dbReference>
<keyword evidence="3 5" id="KW-0863">Zinc-finger</keyword>
<dbReference type="STRING" id="306901.Q2H3C9"/>
<feature type="region of interest" description="Disordered" evidence="6">
    <location>
        <begin position="517"/>
        <end position="551"/>
    </location>
</feature>
<protein>
    <recommendedName>
        <fullName evidence="7">C2H2-type domain-containing protein</fullName>
    </recommendedName>
</protein>
<sequence>MVRTVPSHLIPETRIFPTGGDPFSAQQGKTETPPMPGGTEVDALEQLEHPAKQRLVELSVRVLPQGLMIPTRPVPCASRVLKSRRRQGMDLLIAKEPSFQALNLPPTLASDRLLITAADTQDAQRGPHIFGPLPCGPTPRHFPARTAWYGFGSAKDLVGIGAGGKAKRRLALQLVRCPPFPLGLSAHVDIAVVFHTLALSLATKSKPNVMAAIPIQAPSRGYGGRDMSPSPGPLPSISTGRSETLSRPFGPSGRAVPFADNLSPSAASNPMAIRGTDYINAPPPLPPPRLVPISGPVDPTLQFKESMRRDDYGSPGADSFGHSFKRRDVSFRSDISDDGYHSFESFRSSGFPSPFGHHTMKSFRPNGDSIDHSMLDKLNRPGRRPGLSASVNDLPGARPHHAQLTTLSLPHRTRQPYLDSTFTKSPGAMSATSPIAAPFGHHGRGSMDHRSPLGTDGSDYDRSPLPRPRRMHGVLAADEGGHTGYGGYDGREDDVDFPMEETTRMRSLAIEDQWRERDWDRDRDRERERERERDCYQPGQKRRASSPPSDDAAVANELLRRRDGGLMTRGSPTPRLLAIPQNSLSSVSSVSRSGSFASNLTASSITSMGSFGRRSPNALSPAGLSPTDPKACSSPYPPPTSISASPRPSIGRTVGALSPHNRSPSEQPSPAQVTRTVASPRKIADVPKNHSSLAAKLKGPYMCECCPKKPKKFETEEELRAHEAEKQYGCAFCGNRFKNKNEAERHQNSLHVRRHSWSCSALTAYARAFHDSTTRPGEADVCGYCGEEFLRSGKDEQDWEDRARHLQDVHKFRECNSSKKFYRADHFRQHLKHSHAGTSGKWTNMLENACMLEEDPPVPTR</sequence>
<gene>
    <name evidence="8" type="ORF">CHGG_03717</name>
</gene>
<keyword evidence="4" id="KW-0862">Zinc</keyword>
<dbReference type="PANTHER" id="PTHR24409:SF295">
    <property type="entry name" value="AZ2-RELATED"/>
    <property type="match status" value="1"/>
</dbReference>
<feature type="domain" description="C2H2-type" evidence="7">
    <location>
        <begin position="728"/>
        <end position="756"/>
    </location>
</feature>
<evidence type="ECO:0000259" key="7">
    <source>
        <dbReference type="PROSITE" id="PS50157"/>
    </source>
</evidence>
<dbReference type="OMA" id="HAMKGFR"/>
<dbReference type="Gene3D" id="3.30.160.60">
    <property type="entry name" value="Classic Zinc Finger"/>
    <property type="match status" value="1"/>
</dbReference>
<feature type="region of interest" description="Disordered" evidence="6">
    <location>
        <begin position="422"/>
        <end position="495"/>
    </location>
</feature>
<dbReference type="GeneID" id="4391769"/>
<dbReference type="Proteomes" id="UP000001056">
    <property type="component" value="Unassembled WGS sequence"/>
</dbReference>
<organism evidence="8 9">
    <name type="scientific">Chaetomium globosum (strain ATCC 6205 / CBS 148.51 / DSM 1962 / NBRC 6347 / NRRL 1970)</name>
    <name type="common">Soil fungus</name>
    <dbReference type="NCBI Taxonomy" id="306901"/>
    <lineage>
        <taxon>Eukaryota</taxon>
        <taxon>Fungi</taxon>
        <taxon>Dikarya</taxon>
        <taxon>Ascomycota</taxon>
        <taxon>Pezizomycotina</taxon>
        <taxon>Sordariomycetes</taxon>
        <taxon>Sordariomycetidae</taxon>
        <taxon>Sordariales</taxon>
        <taxon>Chaetomiaceae</taxon>
        <taxon>Chaetomium</taxon>
    </lineage>
</organism>
<dbReference type="RefSeq" id="XP_001222931.1">
    <property type="nucleotide sequence ID" value="XM_001222930.1"/>
</dbReference>
<evidence type="ECO:0000256" key="1">
    <source>
        <dbReference type="ARBA" id="ARBA00022723"/>
    </source>
</evidence>
<evidence type="ECO:0000256" key="2">
    <source>
        <dbReference type="ARBA" id="ARBA00022737"/>
    </source>
</evidence>
<dbReference type="PROSITE" id="PS50157">
    <property type="entry name" value="ZINC_FINGER_C2H2_2"/>
    <property type="match status" value="1"/>
</dbReference>
<dbReference type="HOGENOM" id="CLU_015534_0_0_1"/>
<evidence type="ECO:0000313" key="8">
    <source>
        <dbReference type="EMBL" id="EAQ87098.1"/>
    </source>
</evidence>
<dbReference type="GO" id="GO:0008270">
    <property type="term" value="F:zinc ion binding"/>
    <property type="evidence" value="ECO:0007669"/>
    <property type="project" value="UniProtKB-KW"/>
</dbReference>
<dbReference type="InterPro" id="IPR057026">
    <property type="entry name" value="Znf-C2H2_ascomycetes"/>
</dbReference>
<dbReference type="AlphaFoldDB" id="Q2H3C9"/>
<feature type="region of interest" description="Disordered" evidence="6">
    <location>
        <begin position="221"/>
        <end position="249"/>
    </location>
</feature>
<evidence type="ECO:0000256" key="4">
    <source>
        <dbReference type="ARBA" id="ARBA00022833"/>
    </source>
</evidence>
<evidence type="ECO:0000256" key="6">
    <source>
        <dbReference type="SAM" id="MobiDB-lite"/>
    </source>
</evidence>
<feature type="compositionally biased region" description="Polar residues" evidence="6">
    <location>
        <begin position="236"/>
        <end position="245"/>
    </location>
</feature>
<feature type="compositionally biased region" description="Basic and acidic residues" evidence="6">
    <location>
        <begin position="517"/>
        <end position="535"/>
    </location>
</feature>
<dbReference type="SUPFAM" id="SSF57667">
    <property type="entry name" value="beta-beta-alpha zinc fingers"/>
    <property type="match status" value="1"/>
</dbReference>
<keyword evidence="1" id="KW-0479">Metal-binding</keyword>
<reference evidence="9" key="1">
    <citation type="journal article" date="2015" name="Genome Announc.">
        <title>Draft genome sequence of the cellulolytic fungus Chaetomium globosum.</title>
        <authorList>
            <person name="Cuomo C.A."/>
            <person name="Untereiner W.A."/>
            <person name="Ma L.-J."/>
            <person name="Grabherr M."/>
            <person name="Birren B.W."/>
        </authorList>
    </citation>
    <scope>NUCLEOTIDE SEQUENCE [LARGE SCALE GENOMIC DNA]</scope>
    <source>
        <strain evidence="9">ATCC 6205 / CBS 148.51 / DSM 1962 / NBRC 6347 / NRRL 1970</strain>
    </source>
</reference>
<dbReference type="InterPro" id="IPR036236">
    <property type="entry name" value="Znf_C2H2_sf"/>
</dbReference>
<dbReference type="OrthoDB" id="3524154at2759"/>
<dbReference type="VEuPathDB" id="FungiDB:CHGG_03717"/>
<evidence type="ECO:0000256" key="3">
    <source>
        <dbReference type="ARBA" id="ARBA00022771"/>
    </source>
</evidence>
<proteinExistence type="predicted"/>
<dbReference type="GO" id="GO:0000981">
    <property type="term" value="F:DNA-binding transcription factor activity, RNA polymerase II-specific"/>
    <property type="evidence" value="ECO:0007669"/>
    <property type="project" value="TreeGrafter"/>
</dbReference>
<keyword evidence="2" id="KW-0677">Repeat</keyword>
<dbReference type="InterPro" id="IPR013087">
    <property type="entry name" value="Znf_C2H2_type"/>
</dbReference>
<evidence type="ECO:0000313" key="9">
    <source>
        <dbReference type="Proteomes" id="UP000001056"/>
    </source>
</evidence>
<evidence type="ECO:0000256" key="5">
    <source>
        <dbReference type="PROSITE-ProRule" id="PRU00042"/>
    </source>
</evidence>
<name>Q2H3C9_CHAGB</name>
<keyword evidence="9" id="KW-1185">Reference proteome</keyword>
<feature type="region of interest" description="Disordered" evidence="6">
    <location>
        <begin position="607"/>
        <end position="686"/>
    </location>
</feature>
<dbReference type="EMBL" id="CH408032">
    <property type="protein sequence ID" value="EAQ87098.1"/>
    <property type="molecule type" value="Genomic_DNA"/>
</dbReference>
<dbReference type="eggNOG" id="ENOG502RYIG">
    <property type="taxonomic scope" value="Eukaryota"/>
</dbReference>
<dbReference type="GO" id="GO:0000977">
    <property type="term" value="F:RNA polymerase II transcription regulatory region sequence-specific DNA binding"/>
    <property type="evidence" value="ECO:0007669"/>
    <property type="project" value="TreeGrafter"/>
</dbReference>